<dbReference type="VEuPathDB" id="VectorBase:GPAI016025"/>
<dbReference type="EnsemblMetazoa" id="GPAI016025-RA">
    <property type="protein sequence ID" value="GPAI016025-PA"/>
    <property type="gene ID" value="GPAI016025"/>
</dbReference>
<reference evidence="2" key="1">
    <citation type="submission" date="2014-03" db="EMBL/GenBank/DDBJ databases">
        <authorList>
            <person name="Aksoy S."/>
            <person name="Warren W."/>
            <person name="Wilson R.K."/>
        </authorList>
    </citation>
    <scope>NUCLEOTIDE SEQUENCE [LARGE SCALE GENOMIC DNA]</scope>
    <source>
        <strain evidence="2">IAEA</strain>
    </source>
</reference>
<organism evidence="1 2">
    <name type="scientific">Glossina pallidipes</name>
    <name type="common">Tsetse fly</name>
    <dbReference type="NCBI Taxonomy" id="7398"/>
    <lineage>
        <taxon>Eukaryota</taxon>
        <taxon>Metazoa</taxon>
        <taxon>Ecdysozoa</taxon>
        <taxon>Arthropoda</taxon>
        <taxon>Hexapoda</taxon>
        <taxon>Insecta</taxon>
        <taxon>Pterygota</taxon>
        <taxon>Neoptera</taxon>
        <taxon>Endopterygota</taxon>
        <taxon>Diptera</taxon>
        <taxon>Brachycera</taxon>
        <taxon>Muscomorpha</taxon>
        <taxon>Hippoboscoidea</taxon>
        <taxon>Glossinidae</taxon>
        <taxon>Glossina</taxon>
    </lineage>
</organism>
<evidence type="ECO:0000313" key="2">
    <source>
        <dbReference type="Proteomes" id="UP000092445"/>
    </source>
</evidence>
<keyword evidence="2" id="KW-1185">Reference proteome</keyword>
<evidence type="ECO:0000313" key="1">
    <source>
        <dbReference type="EnsemblMetazoa" id="GPAI016025-PA"/>
    </source>
</evidence>
<dbReference type="Proteomes" id="UP000092445">
    <property type="component" value="Unassembled WGS sequence"/>
</dbReference>
<sequence length="105" mass="12570">MSNNEEKESFIGCLGAWVHSLTKGWLYLSTYTVRMRIRYDINIRLIKEDESQCSLGKQSIQQKIREGSLRLETSAVKEHRKEHRQMFKVKDLKIKRDLKPKYLKR</sequence>
<accession>A0A1A9ZIT1</accession>
<proteinExistence type="predicted"/>
<name>A0A1A9ZIT1_GLOPL</name>
<dbReference type="AlphaFoldDB" id="A0A1A9ZIT1"/>
<protein>
    <submittedName>
        <fullName evidence="1">Uncharacterized protein</fullName>
    </submittedName>
</protein>
<reference evidence="1" key="2">
    <citation type="submission" date="2020-05" db="UniProtKB">
        <authorList>
            <consortium name="EnsemblMetazoa"/>
        </authorList>
    </citation>
    <scope>IDENTIFICATION</scope>
    <source>
        <strain evidence="1">IAEA</strain>
    </source>
</reference>